<comment type="caution">
    <text evidence="4">The sequence shown here is derived from an EMBL/GenBank/DDBJ whole genome shotgun (WGS) entry which is preliminary data.</text>
</comment>
<evidence type="ECO:0000313" key="5">
    <source>
        <dbReference type="Proteomes" id="UP000177372"/>
    </source>
</evidence>
<dbReference type="InterPro" id="IPR031730">
    <property type="entry name" value="Carbam_trans_C"/>
</dbReference>
<gene>
    <name evidence="4" type="ORF">A3A39_02425</name>
</gene>
<dbReference type="InterPro" id="IPR003696">
    <property type="entry name" value="Carbtransf_dom"/>
</dbReference>
<dbReference type="InterPro" id="IPR051338">
    <property type="entry name" value="NodU/CmcH_Carbamoyltrnsfr"/>
</dbReference>
<protein>
    <recommendedName>
        <fullName evidence="6">Carbamoyl transferase</fullName>
    </recommendedName>
</protein>
<feature type="domain" description="Carbamoyltransferase" evidence="2">
    <location>
        <begin position="12"/>
        <end position="376"/>
    </location>
</feature>
<dbReference type="Pfam" id="PF16861">
    <property type="entry name" value="Carbam_trans_C"/>
    <property type="match status" value="1"/>
</dbReference>
<name>A0A1F6F125_9BACT</name>
<accession>A0A1F6F125</accession>
<dbReference type="GO" id="GO:0003824">
    <property type="term" value="F:catalytic activity"/>
    <property type="evidence" value="ECO:0007669"/>
    <property type="project" value="InterPro"/>
</dbReference>
<sequence length="611" mass="69096">MRNMKNKELVVVGINDSHNASACVFVGGTLIAAAAEERFQRIKSMGGFPKNAIEECMKIAGVTKRNVDYVAVGSIGVSADNMHNIVPTLGIRDLYRLEKEYWQPVIYEKKNKRLRDIFPHYKPKGVLHYPLKSVPFAFNRELSPATVERIAEMRKKFAARYFGLPEDSVHFVDHHTAHAYYAYWTDPLREKKRNVLVLTADAGGDGVYESVNVFSDGAFKCIYRGHTCLVAPIYSYMTLLLGMKPNEHEYKVMGLAPYAKEYEKKGPRGVFEDALAVHGLKFRRSPEVKDLFKYFQEKLLRYRFDGIAGGLQDFAEDIIRTWVLNTIKATGIGDLALSGGLFLNIKINKVLSELQSVRSLYVPPGIGDESLAIGACYRLFEDLGKDMFKVTPLWHAYLGSVATKKDVEKLLRHPLIKRHYSIKRKATPDDVARVLARGEICAIFQGAMEFGPRALGHRSIIADPSKPESVKKINDAIKMRDFWMPFTPSILSERMNDYIVTRNGISDSYMTVSFDTTKLGRSHLAAAIHPYDKTARPQRVRKSVAPEYYSIIKAFEKRTGIGAVLNTSLNIHGKPIVRRPIEIARELIANADVRLDNIYIEGILLSRKRRT</sequence>
<feature type="domain" description="Carbamoyltransferase C-terminal" evidence="3">
    <location>
        <begin position="432"/>
        <end position="606"/>
    </location>
</feature>
<organism evidence="4 5">
    <name type="scientific">Candidatus Kaiserbacteria bacterium RIFCSPLOWO2_01_FULL_54_13</name>
    <dbReference type="NCBI Taxonomy" id="1798512"/>
    <lineage>
        <taxon>Bacteria</taxon>
        <taxon>Candidatus Kaiseribacteriota</taxon>
    </lineage>
</organism>
<dbReference type="PANTHER" id="PTHR34847">
    <property type="entry name" value="NODULATION PROTEIN U"/>
    <property type="match status" value="1"/>
</dbReference>
<dbReference type="STRING" id="1798512.A3A39_02425"/>
<evidence type="ECO:0000256" key="1">
    <source>
        <dbReference type="ARBA" id="ARBA00006129"/>
    </source>
</evidence>
<proteinExistence type="inferred from homology"/>
<evidence type="ECO:0000259" key="2">
    <source>
        <dbReference type="Pfam" id="PF02543"/>
    </source>
</evidence>
<comment type="similarity">
    <text evidence="1">Belongs to the NodU/CmcH family.</text>
</comment>
<dbReference type="Proteomes" id="UP000177372">
    <property type="component" value="Unassembled WGS sequence"/>
</dbReference>
<evidence type="ECO:0000313" key="4">
    <source>
        <dbReference type="EMBL" id="OGG79574.1"/>
    </source>
</evidence>
<reference evidence="4 5" key="1">
    <citation type="journal article" date="2016" name="Nat. Commun.">
        <title>Thousands of microbial genomes shed light on interconnected biogeochemical processes in an aquifer system.</title>
        <authorList>
            <person name="Anantharaman K."/>
            <person name="Brown C.T."/>
            <person name="Hug L.A."/>
            <person name="Sharon I."/>
            <person name="Castelle C.J."/>
            <person name="Probst A.J."/>
            <person name="Thomas B.C."/>
            <person name="Singh A."/>
            <person name="Wilkins M.J."/>
            <person name="Karaoz U."/>
            <person name="Brodie E.L."/>
            <person name="Williams K.H."/>
            <person name="Hubbard S.S."/>
            <person name="Banfield J.F."/>
        </authorList>
    </citation>
    <scope>NUCLEOTIDE SEQUENCE [LARGE SCALE GENOMIC DNA]</scope>
</reference>
<dbReference type="InterPro" id="IPR038152">
    <property type="entry name" value="Carbam_trans_C_sf"/>
</dbReference>
<dbReference type="Pfam" id="PF02543">
    <property type="entry name" value="Carbam_trans_N"/>
    <property type="match status" value="1"/>
</dbReference>
<dbReference type="Gene3D" id="3.90.870.20">
    <property type="entry name" value="Carbamoyltransferase, C-terminal domain"/>
    <property type="match status" value="1"/>
</dbReference>
<dbReference type="CDD" id="cd24100">
    <property type="entry name" value="ASKHA_NBD_MJ1051-like_N"/>
    <property type="match status" value="1"/>
</dbReference>
<dbReference type="AlphaFoldDB" id="A0A1F6F125"/>
<evidence type="ECO:0000259" key="3">
    <source>
        <dbReference type="Pfam" id="PF16861"/>
    </source>
</evidence>
<dbReference type="PANTHER" id="PTHR34847:SF1">
    <property type="entry name" value="NODULATION PROTEIN U"/>
    <property type="match status" value="1"/>
</dbReference>
<dbReference type="Gene3D" id="3.30.420.40">
    <property type="match status" value="2"/>
</dbReference>
<dbReference type="SUPFAM" id="SSF53067">
    <property type="entry name" value="Actin-like ATPase domain"/>
    <property type="match status" value="1"/>
</dbReference>
<dbReference type="EMBL" id="MFLZ01000023">
    <property type="protein sequence ID" value="OGG79574.1"/>
    <property type="molecule type" value="Genomic_DNA"/>
</dbReference>
<evidence type="ECO:0008006" key="6">
    <source>
        <dbReference type="Google" id="ProtNLM"/>
    </source>
</evidence>
<dbReference type="InterPro" id="IPR043129">
    <property type="entry name" value="ATPase_NBD"/>
</dbReference>